<evidence type="ECO:0000313" key="1">
    <source>
        <dbReference type="EMBL" id="PRD16941.1"/>
    </source>
</evidence>
<dbReference type="Proteomes" id="UP000239181">
    <property type="component" value="Unassembled WGS sequence"/>
</dbReference>
<protein>
    <submittedName>
        <fullName evidence="1">Uncharacterized protein</fullName>
    </submittedName>
</protein>
<name>A0A2S9IGL5_9GAMM</name>
<dbReference type="AlphaFoldDB" id="A0A2S9IGL5"/>
<gene>
    <name evidence="1" type="ORF">CQW29_04565</name>
</gene>
<evidence type="ECO:0000313" key="2">
    <source>
        <dbReference type="Proteomes" id="UP000239181"/>
    </source>
</evidence>
<accession>A0A2S9IGL5</accession>
<reference evidence="1 2" key="1">
    <citation type="submission" date="2017-10" db="EMBL/GenBank/DDBJ databases">
        <title>Draft genome of two endophytic bacteria isolated from 'guarana' Paullinia cupana (Mart.) Ducke.</title>
        <authorList>
            <person name="Siqueira K.A."/>
            <person name="Liotti R.G."/>
            <person name="Mendes T.A."/>
            <person name="Soares M.A."/>
        </authorList>
    </citation>
    <scope>NUCLEOTIDE SEQUENCE [LARGE SCALE GENOMIC DNA]</scope>
    <source>
        <strain evidence="1 2">342</strain>
    </source>
</reference>
<sequence>MGAQTVLFGHQCRIRFGDRATVVGNNAGTPLTHPCGLSCGLPAADTRLIFPTTFTFQTLEWLF</sequence>
<organism evidence="1 2">
    <name type="scientific">Pantoea coffeiphila</name>
    <dbReference type="NCBI Taxonomy" id="1465635"/>
    <lineage>
        <taxon>Bacteria</taxon>
        <taxon>Pseudomonadati</taxon>
        <taxon>Pseudomonadota</taxon>
        <taxon>Gammaproteobacteria</taxon>
        <taxon>Enterobacterales</taxon>
        <taxon>Erwiniaceae</taxon>
        <taxon>Pantoea</taxon>
    </lineage>
</organism>
<keyword evidence="2" id="KW-1185">Reference proteome</keyword>
<comment type="caution">
    <text evidence="1">The sequence shown here is derived from an EMBL/GenBank/DDBJ whole genome shotgun (WGS) entry which is preliminary data.</text>
</comment>
<proteinExistence type="predicted"/>
<dbReference type="EMBL" id="PDET01000002">
    <property type="protein sequence ID" value="PRD16941.1"/>
    <property type="molecule type" value="Genomic_DNA"/>
</dbReference>